<feature type="domain" description="Putative sugar diacid recognition" evidence="2">
    <location>
        <begin position="1"/>
        <end position="120"/>
    </location>
</feature>
<proteinExistence type="inferred from homology"/>
<protein>
    <submittedName>
        <fullName evidence="5">Helix-turn-helix domain-containing protein</fullName>
    </submittedName>
</protein>
<dbReference type="PANTHER" id="PTHR33744:SF15">
    <property type="entry name" value="CARBOHYDRATE DIACID REGULATOR"/>
    <property type="match status" value="1"/>
</dbReference>
<dbReference type="InterPro" id="IPR008599">
    <property type="entry name" value="Diacid_rec"/>
</dbReference>
<evidence type="ECO:0000259" key="3">
    <source>
        <dbReference type="Pfam" id="PF13556"/>
    </source>
</evidence>
<evidence type="ECO:0000259" key="2">
    <source>
        <dbReference type="Pfam" id="PF05651"/>
    </source>
</evidence>
<dbReference type="Gene3D" id="1.10.10.2840">
    <property type="entry name" value="PucR C-terminal helix-turn-helix domain"/>
    <property type="match status" value="1"/>
</dbReference>
<feature type="domain" description="PucR C-terminal helix-turn-helix" evidence="3">
    <location>
        <begin position="294"/>
        <end position="349"/>
    </location>
</feature>
<comment type="similarity">
    <text evidence="1">Belongs to the CdaR family.</text>
</comment>
<dbReference type="PANTHER" id="PTHR33744">
    <property type="entry name" value="CARBOHYDRATE DIACID REGULATOR"/>
    <property type="match status" value="1"/>
</dbReference>
<evidence type="ECO:0000259" key="4">
    <source>
        <dbReference type="Pfam" id="PF17853"/>
    </source>
</evidence>
<dbReference type="InterPro" id="IPR041522">
    <property type="entry name" value="CdaR_GGDEF"/>
</dbReference>
<dbReference type="Pfam" id="PF13556">
    <property type="entry name" value="HTH_30"/>
    <property type="match status" value="1"/>
</dbReference>
<accession>A0ABY4DS78</accession>
<sequence>MKIIGKSVNVMDERGVIIASGDPERLGQRHPGALLALSENRIVEIDNDLARQWHYEALPGINLPITYLGKPLGVVGISGIPAEVRPYAELVKMTAELIIEQEALLEKAHWKRRHQEEFLLAVIRGQADFTYVQRQAAFLDLDLSGHFTAVIIQCLNPEEFLLIHRLVAYLEQPQFKQLVVITALNEITVLKQSDPARPLSDKNLQLLLPESVRPDAFRMAAGGMFCGDDALYLAYKTARGTLDYALAHYPGQSCYFFHHYRLPVLLEAFSGTWQAKELLKPLQKLTAHKHGQMLQKTLRQYFLCNGDLPQAAAKLFVHPNTLRYRLAQIEQITGLSLSLTDTRFVLFLSTILDNNLEKHTKE</sequence>
<name>A0ABY4DS78_9NEIS</name>
<reference evidence="5 6" key="1">
    <citation type="journal article" date="2022" name="Res Sq">
        <title>Evolution of multicellular longitudinally dividing oral cavity symbionts (Neisseriaceae).</title>
        <authorList>
            <person name="Nyongesa S."/>
            <person name="Weber P."/>
            <person name="Bernet E."/>
            <person name="Pullido F."/>
            <person name="Nieckarz M."/>
            <person name="Delaby M."/>
            <person name="Nieves C."/>
            <person name="Viehboeck T."/>
            <person name="Krause N."/>
            <person name="Rivera-Millot A."/>
            <person name="Nakamura A."/>
            <person name="Vischer N."/>
            <person name="VanNieuwenhze M."/>
            <person name="Brun Y."/>
            <person name="Cava F."/>
            <person name="Bulgheresi S."/>
            <person name="Veyrier F."/>
        </authorList>
    </citation>
    <scope>NUCLEOTIDE SEQUENCE [LARGE SCALE GENOMIC DNA]</scope>
    <source>
        <strain evidence="5 6">CCUG 63373m</strain>
    </source>
</reference>
<dbReference type="EMBL" id="CP091508">
    <property type="protein sequence ID" value="UOO81887.1"/>
    <property type="molecule type" value="Genomic_DNA"/>
</dbReference>
<evidence type="ECO:0000256" key="1">
    <source>
        <dbReference type="ARBA" id="ARBA00006754"/>
    </source>
</evidence>
<dbReference type="InterPro" id="IPR042070">
    <property type="entry name" value="PucR_C-HTH_sf"/>
</dbReference>
<dbReference type="Proteomes" id="UP000829817">
    <property type="component" value="Chromosome"/>
</dbReference>
<gene>
    <name evidence="5" type="ORF">LVJ83_13465</name>
</gene>
<dbReference type="InterPro" id="IPR051448">
    <property type="entry name" value="CdaR-like_regulators"/>
</dbReference>
<dbReference type="Pfam" id="PF17853">
    <property type="entry name" value="GGDEF_2"/>
    <property type="match status" value="1"/>
</dbReference>
<feature type="domain" description="CdaR GGDEF-like" evidence="4">
    <location>
        <begin position="131"/>
        <end position="243"/>
    </location>
</feature>
<organism evidence="5 6">
    <name type="scientific">Uruburuella testudinis</name>
    <dbReference type="NCBI Taxonomy" id="1282863"/>
    <lineage>
        <taxon>Bacteria</taxon>
        <taxon>Pseudomonadati</taxon>
        <taxon>Pseudomonadota</taxon>
        <taxon>Betaproteobacteria</taxon>
        <taxon>Neisseriales</taxon>
        <taxon>Neisseriaceae</taxon>
        <taxon>Uruburuella</taxon>
    </lineage>
</organism>
<dbReference type="Pfam" id="PF05651">
    <property type="entry name" value="Diacid_rec"/>
    <property type="match status" value="1"/>
</dbReference>
<evidence type="ECO:0000313" key="5">
    <source>
        <dbReference type="EMBL" id="UOO81887.1"/>
    </source>
</evidence>
<keyword evidence="6" id="KW-1185">Reference proteome</keyword>
<dbReference type="InterPro" id="IPR025736">
    <property type="entry name" value="PucR_C-HTH_dom"/>
</dbReference>
<evidence type="ECO:0000313" key="6">
    <source>
        <dbReference type="Proteomes" id="UP000829817"/>
    </source>
</evidence>